<keyword evidence="1" id="KW-0812">Transmembrane</keyword>
<dbReference type="RefSeq" id="WP_286136201.1">
    <property type="nucleotide sequence ID" value="NZ_BRPL01000002.1"/>
</dbReference>
<evidence type="ECO:0000256" key="1">
    <source>
        <dbReference type="SAM" id="Phobius"/>
    </source>
</evidence>
<proteinExistence type="predicted"/>
<organism evidence="2 3">
    <name type="scientific">Philodulcilactobacillus myokoensis</name>
    <dbReference type="NCBI Taxonomy" id="2929573"/>
    <lineage>
        <taxon>Bacteria</taxon>
        <taxon>Bacillati</taxon>
        <taxon>Bacillota</taxon>
        <taxon>Bacilli</taxon>
        <taxon>Lactobacillales</taxon>
        <taxon>Lactobacillaceae</taxon>
        <taxon>Philodulcilactobacillus</taxon>
    </lineage>
</organism>
<dbReference type="EMBL" id="BRPL01000002">
    <property type="protein sequence ID" value="GLB46740.1"/>
    <property type="molecule type" value="Genomic_DNA"/>
</dbReference>
<dbReference type="Proteomes" id="UP001144204">
    <property type="component" value="Unassembled WGS sequence"/>
</dbReference>
<feature type="transmembrane region" description="Helical" evidence="1">
    <location>
        <begin position="6"/>
        <end position="28"/>
    </location>
</feature>
<keyword evidence="3" id="KW-1185">Reference proteome</keyword>
<sequence>MKKHQLEALIVGLSIISIITSVNVNMIIKKHHDQIENQIIKTIKSKFRNKAIYGTWIHYYKKQKAFIGGINIQSGHEINQFKFIANNNGKITQFFRLK</sequence>
<evidence type="ECO:0000313" key="3">
    <source>
        <dbReference type="Proteomes" id="UP001144204"/>
    </source>
</evidence>
<keyword evidence="1" id="KW-1133">Transmembrane helix</keyword>
<reference evidence="2" key="1">
    <citation type="submission" date="2022-07" db="EMBL/GenBank/DDBJ databases">
        <authorList>
            <person name="Kouya T."/>
            <person name="Ishiyama Y."/>
        </authorList>
    </citation>
    <scope>NUCLEOTIDE SEQUENCE</scope>
    <source>
        <strain evidence="2">WR16-4</strain>
    </source>
</reference>
<comment type="caution">
    <text evidence="2">The sequence shown here is derived from an EMBL/GenBank/DDBJ whole genome shotgun (WGS) entry which is preliminary data.</text>
</comment>
<evidence type="ECO:0008006" key="4">
    <source>
        <dbReference type="Google" id="ProtNLM"/>
    </source>
</evidence>
<protein>
    <recommendedName>
        <fullName evidence="4">Small secreted protein</fullName>
    </recommendedName>
</protein>
<dbReference type="AlphaFoldDB" id="A0A9W6B1E9"/>
<evidence type="ECO:0000313" key="2">
    <source>
        <dbReference type="EMBL" id="GLB46740.1"/>
    </source>
</evidence>
<gene>
    <name evidence="2" type="ORF">WR164_07190</name>
</gene>
<reference evidence="2" key="2">
    <citation type="journal article" date="2023" name="PLoS ONE">
        <title>Philodulcilactobacillus myokoensis gen. nov., sp. nov., a fructophilic, acidophilic, and agar-phobic lactic acid bacterium isolated from fermented vegetable extracts.</title>
        <authorList>
            <person name="Kouya T."/>
            <person name="Ishiyama Y."/>
            <person name="Ohashi S."/>
            <person name="Kumakubo R."/>
            <person name="Yamazaki T."/>
            <person name="Otaki T."/>
        </authorList>
    </citation>
    <scope>NUCLEOTIDE SEQUENCE</scope>
    <source>
        <strain evidence="2">WR16-4</strain>
    </source>
</reference>
<name>A0A9W6B1E9_9LACO</name>
<accession>A0A9W6B1E9</accession>
<keyword evidence="1" id="KW-0472">Membrane</keyword>